<dbReference type="Gene3D" id="3.60.21.10">
    <property type="match status" value="1"/>
</dbReference>
<dbReference type="PANTHER" id="PTHR37844:SF2">
    <property type="entry name" value="SER_THR PROTEIN PHOSPHATASE SUPERFAMILY (AFU_ORTHOLOGUE AFUA_1G14840)"/>
    <property type="match status" value="1"/>
</dbReference>
<gene>
    <name evidence="2" type="ORF">MHA02_02600</name>
</gene>
<dbReference type="Pfam" id="PF00149">
    <property type="entry name" value="Metallophos"/>
    <property type="match status" value="1"/>
</dbReference>
<protein>
    <submittedName>
        <fullName evidence="2">Phosphatase</fullName>
    </submittedName>
</protein>
<dbReference type="RefSeq" id="WP_147076173.1">
    <property type="nucleotide sequence ID" value="NZ_BJZT01000003.1"/>
</dbReference>
<dbReference type="EMBL" id="BJZT01000003">
    <property type="protein sequence ID" value="GEO97872.1"/>
    <property type="molecule type" value="Genomic_DNA"/>
</dbReference>
<name>A0A512IJL5_9HYPH</name>
<evidence type="ECO:0000313" key="3">
    <source>
        <dbReference type="Proteomes" id="UP000321258"/>
    </source>
</evidence>
<organism evidence="2 3">
    <name type="scientific">Methylobacterium haplocladii</name>
    <dbReference type="NCBI Taxonomy" id="1176176"/>
    <lineage>
        <taxon>Bacteria</taxon>
        <taxon>Pseudomonadati</taxon>
        <taxon>Pseudomonadota</taxon>
        <taxon>Alphaproteobacteria</taxon>
        <taxon>Hyphomicrobiales</taxon>
        <taxon>Methylobacteriaceae</taxon>
        <taxon>Methylobacterium</taxon>
    </lineage>
</organism>
<dbReference type="Proteomes" id="UP000321258">
    <property type="component" value="Unassembled WGS sequence"/>
</dbReference>
<keyword evidence="3" id="KW-1185">Reference proteome</keyword>
<proteinExistence type="predicted"/>
<reference evidence="2 3" key="1">
    <citation type="submission" date="2019-07" db="EMBL/GenBank/DDBJ databases">
        <title>Whole genome shotgun sequence of Methylobacterium haplocladii NBRC 107714.</title>
        <authorList>
            <person name="Hosoyama A."/>
            <person name="Uohara A."/>
            <person name="Ohji S."/>
            <person name="Ichikawa N."/>
        </authorList>
    </citation>
    <scope>NUCLEOTIDE SEQUENCE [LARGE SCALE GENOMIC DNA]</scope>
    <source>
        <strain evidence="2 3">NBRC 107714</strain>
    </source>
</reference>
<feature type="domain" description="Calcineurin-like phosphoesterase" evidence="1">
    <location>
        <begin position="1"/>
        <end position="228"/>
    </location>
</feature>
<dbReference type="SUPFAM" id="SSF56300">
    <property type="entry name" value="Metallo-dependent phosphatases"/>
    <property type="match status" value="1"/>
</dbReference>
<evidence type="ECO:0000259" key="1">
    <source>
        <dbReference type="Pfam" id="PF00149"/>
    </source>
</evidence>
<dbReference type="PANTHER" id="PTHR37844">
    <property type="entry name" value="SER/THR PROTEIN PHOSPHATASE SUPERFAMILY (AFU_ORTHOLOGUE AFUA_1G14840)"/>
    <property type="match status" value="1"/>
</dbReference>
<dbReference type="InterPro" id="IPR029052">
    <property type="entry name" value="Metallo-depent_PP-like"/>
</dbReference>
<accession>A0A512IJL5</accession>
<dbReference type="OrthoDB" id="356681at2"/>
<sequence length="262" mass="28295">MRLWLFSDLHLDLSRTPWTPEAIPEADVAVVAGDIGQGLADTVSWLAATVRPAMPVVLVAGNHEFYGGAVDEERALGREAAKRQDIVLLDDESAVVAGCTFSGCTLWTDYSLDGGEARPARMSAALHGLNDHRRIASTQHPAWRRFWPEDALRLHDASRLFLEDALLRVDPPGGRSRPHVVVTHHAPSPLSIAAAYAGSALNAAFASELGAFVQAARPDLWVHGHTHAAFDYRLGDTRVVCNPRGYEGERTGFAPGLVVNVG</sequence>
<comment type="caution">
    <text evidence="2">The sequence shown here is derived from an EMBL/GenBank/DDBJ whole genome shotgun (WGS) entry which is preliminary data.</text>
</comment>
<dbReference type="InterPro" id="IPR004843">
    <property type="entry name" value="Calcineurin-like_PHP"/>
</dbReference>
<dbReference type="GO" id="GO:0016787">
    <property type="term" value="F:hydrolase activity"/>
    <property type="evidence" value="ECO:0007669"/>
    <property type="project" value="InterPro"/>
</dbReference>
<dbReference type="AlphaFoldDB" id="A0A512IJL5"/>
<evidence type="ECO:0000313" key="2">
    <source>
        <dbReference type="EMBL" id="GEO97872.1"/>
    </source>
</evidence>